<evidence type="ECO:0000313" key="2">
    <source>
        <dbReference type="EMBL" id="KAB1078378.1"/>
    </source>
</evidence>
<name>A0A6L3SWU9_9HYPH</name>
<feature type="compositionally biased region" description="Low complexity" evidence="1">
    <location>
        <begin position="13"/>
        <end position="23"/>
    </location>
</feature>
<evidence type="ECO:0008006" key="4">
    <source>
        <dbReference type="Google" id="ProtNLM"/>
    </source>
</evidence>
<keyword evidence="3" id="KW-1185">Reference proteome</keyword>
<protein>
    <recommendedName>
        <fullName evidence="4">DUF5681 domain-containing protein</fullName>
    </recommendedName>
</protein>
<organism evidence="2 3">
    <name type="scientific">Methylobacterium soli</name>
    <dbReference type="NCBI Taxonomy" id="553447"/>
    <lineage>
        <taxon>Bacteria</taxon>
        <taxon>Pseudomonadati</taxon>
        <taxon>Pseudomonadota</taxon>
        <taxon>Alphaproteobacteria</taxon>
        <taxon>Hyphomicrobiales</taxon>
        <taxon>Methylobacteriaceae</taxon>
        <taxon>Methylobacterium</taxon>
    </lineage>
</organism>
<evidence type="ECO:0000256" key="1">
    <source>
        <dbReference type="SAM" id="MobiDB-lite"/>
    </source>
</evidence>
<dbReference type="AlphaFoldDB" id="A0A6L3SWU9"/>
<dbReference type="OrthoDB" id="9250853at2"/>
<feature type="region of interest" description="Disordered" evidence="1">
    <location>
        <begin position="1"/>
        <end position="28"/>
    </location>
</feature>
<proteinExistence type="predicted"/>
<dbReference type="RefSeq" id="WP_151000998.1">
    <property type="nucleotide sequence ID" value="NZ_VZZK01000014.1"/>
</dbReference>
<sequence length="103" mass="11341">MNAKRDNRGRFGPGNCANPNGGPKKTEQEIATQACLKEIDAATPFLVSRAIERAANGEPELLTPALAVLAEIMKARNLETEQRMRDEVRILHAEMTRTDATTH</sequence>
<dbReference type="Proteomes" id="UP000474159">
    <property type="component" value="Unassembled WGS sequence"/>
</dbReference>
<evidence type="ECO:0000313" key="3">
    <source>
        <dbReference type="Proteomes" id="UP000474159"/>
    </source>
</evidence>
<accession>A0A6L3SWU9</accession>
<comment type="caution">
    <text evidence="2">The sequence shown here is derived from an EMBL/GenBank/DDBJ whole genome shotgun (WGS) entry which is preliminary data.</text>
</comment>
<reference evidence="2 3" key="1">
    <citation type="submission" date="2019-09" db="EMBL/GenBank/DDBJ databases">
        <title>YIM 48816 draft genome.</title>
        <authorList>
            <person name="Jiang L."/>
        </authorList>
    </citation>
    <scope>NUCLEOTIDE SEQUENCE [LARGE SCALE GENOMIC DNA]</scope>
    <source>
        <strain evidence="2 3">YIM 48816</strain>
    </source>
</reference>
<dbReference type="EMBL" id="VZZK01000014">
    <property type="protein sequence ID" value="KAB1078378.1"/>
    <property type="molecule type" value="Genomic_DNA"/>
</dbReference>
<gene>
    <name evidence="2" type="ORF">F6X53_14920</name>
</gene>